<proteinExistence type="inferred from homology"/>
<dbReference type="FunFam" id="3.40.50.1110:FF:000003">
    <property type="entry name" value="GDSL esterase/lipase APG"/>
    <property type="match status" value="1"/>
</dbReference>
<dbReference type="AlphaFoldDB" id="A0AAV8RQS9"/>
<reference evidence="3 4" key="1">
    <citation type="submission" date="2022-12" db="EMBL/GenBank/DDBJ databases">
        <title>Chromosome-scale assembly of the Ensete ventricosum genome.</title>
        <authorList>
            <person name="Dussert Y."/>
            <person name="Stocks J."/>
            <person name="Wendawek A."/>
            <person name="Woldeyes F."/>
            <person name="Nichols R.A."/>
            <person name="Borrell J.S."/>
        </authorList>
    </citation>
    <scope>NUCLEOTIDE SEQUENCE [LARGE SCALE GENOMIC DNA]</scope>
    <source>
        <strain evidence="4">cv. Maze</strain>
        <tissue evidence="3">Seeds</tissue>
    </source>
</reference>
<dbReference type="PANTHER" id="PTHR45642:SF150">
    <property type="entry name" value="GDSL ESTERASE_LIPASE EXL3"/>
    <property type="match status" value="1"/>
</dbReference>
<evidence type="ECO:0000256" key="1">
    <source>
        <dbReference type="ARBA" id="ARBA00008668"/>
    </source>
</evidence>
<comment type="caution">
    <text evidence="3">The sequence shown here is derived from an EMBL/GenBank/DDBJ whole genome shotgun (WGS) entry which is preliminary data.</text>
</comment>
<sequence length="368" mass="40230">MEDKRPLPLSLILPPLPLLLLLLLLLDGVRALSTTANKTTPKVPALLVFGDSIVDPGNNNVLPTFARCNFPPYGKDFPGGKATGRFSNGKNPSDILASQIGVKEYVPAYLGTHLDAQELLTGISFASGGCGYDPLTSQLLVALSLRHQLTLFKEYKEKLKRVAGEGRAADIIADSLYAVATGTNDIATTYFLLPFRREEFDIPSYITFLVRSASSFLQELYHSGARRIAIMGAPPIGCMPSQRTLAGGIERECVTLYNEAAMMFNSQLSSEVQRLNSTLSGSRIVYIDIYTSLLDMILRPFAYGFKESTRGCCGTGYYEVIITCNSLTATTCANASEYVFWDSFHPTERAAEIIITQVLQQYGASLLD</sequence>
<name>A0AAV8RQS9_ENSVE</name>
<dbReference type="InterPro" id="IPR035669">
    <property type="entry name" value="SGNH_plant_lipase-like"/>
</dbReference>
<dbReference type="Pfam" id="PF00657">
    <property type="entry name" value="Lipase_GDSL"/>
    <property type="match status" value="1"/>
</dbReference>
<evidence type="ECO:0000313" key="4">
    <source>
        <dbReference type="Proteomes" id="UP001222027"/>
    </source>
</evidence>
<feature type="chain" id="PRO_5043687048" description="GDSL esterase/lipase EXL3" evidence="2">
    <location>
        <begin position="32"/>
        <end position="368"/>
    </location>
</feature>
<dbReference type="Proteomes" id="UP001222027">
    <property type="component" value="Unassembled WGS sequence"/>
</dbReference>
<dbReference type="EMBL" id="JAQQAF010000001">
    <property type="protein sequence ID" value="KAJ8510705.1"/>
    <property type="molecule type" value="Genomic_DNA"/>
</dbReference>
<organism evidence="3 4">
    <name type="scientific">Ensete ventricosum</name>
    <name type="common">Abyssinian banana</name>
    <name type="synonym">Musa ensete</name>
    <dbReference type="NCBI Taxonomy" id="4639"/>
    <lineage>
        <taxon>Eukaryota</taxon>
        <taxon>Viridiplantae</taxon>
        <taxon>Streptophyta</taxon>
        <taxon>Embryophyta</taxon>
        <taxon>Tracheophyta</taxon>
        <taxon>Spermatophyta</taxon>
        <taxon>Magnoliopsida</taxon>
        <taxon>Liliopsida</taxon>
        <taxon>Zingiberales</taxon>
        <taxon>Musaceae</taxon>
        <taxon>Ensete</taxon>
    </lineage>
</organism>
<accession>A0AAV8RQS9</accession>
<evidence type="ECO:0008006" key="5">
    <source>
        <dbReference type="Google" id="ProtNLM"/>
    </source>
</evidence>
<keyword evidence="4" id="KW-1185">Reference proteome</keyword>
<comment type="similarity">
    <text evidence="1">Belongs to the 'GDSL' lipolytic enzyme family.</text>
</comment>
<dbReference type="PANTHER" id="PTHR45642">
    <property type="entry name" value="GDSL ESTERASE/LIPASE EXL3"/>
    <property type="match status" value="1"/>
</dbReference>
<keyword evidence="2" id="KW-0732">Signal</keyword>
<dbReference type="InterPro" id="IPR001087">
    <property type="entry name" value="GDSL"/>
</dbReference>
<protein>
    <recommendedName>
        <fullName evidence="5">GDSL esterase/lipase EXL3</fullName>
    </recommendedName>
</protein>
<dbReference type="SUPFAM" id="SSF52266">
    <property type="entry name" value="SGNH hydrolase"/>
    <property type="match status" value="1"/>
</dbReference>
<feature type="signal peptide" evidence="2">
    <location>
        <begin position="1"/>
        <end position="31"/>
    </location>
</feature>
<dbReference type="GO" id="GO:0016788">
    <property type="term" value="F:hydrolase activity, acting on ester bonds"/>
    <property type="evidence" value="ECO:0007669"/>
    <property type="project" value="InterPro"/>
</dbReference>
<dbReference type="Gene3D" id="3.40.50.1110">
    <property type="entry name" value="SGNH hydrolase"/>
    <property type="match status" value="1"/>
</dbReference>
<gene>
    <name evidence="3" type="ORF">OPV22_001139</name>
</gene>
<evidence type="ECO:0000313" key="3">
    <source>
        <dbReference type="EMBL" id="KAJ8510705.1"/>
    </source>
</evidence>
<dbReference type="InterPro" id="IPR036514">
    <property type="entry name" value="SGNH_hydro_sf"/>
</dbReference>
<dbReference type="CDD" id="cd01837">
    <property type="entry name" value="SGNH_plant_lipase_like"/>
    <property type="match status" value="1"/>
</dbReference>
<evidence type="ECO:0000256" key="2">
    <source>
        <dbReference type="SAM" id="SignalP"/>
    </source>
</evidence>
<dbReference type="InterPro" id="IPR050592">
    <property type="entry name" value="GDSL_lipolytic_enzyme"/>
</dbReference>